<comment type="caution">
    <text evidence="1">The sequence shown here is derived from an EMBL/GenBank/DDBJ whole genome shotgun (WGS) entry which is preliminary data.</text>
</comment>
<accession>A0AAV7VM39</accession>
<keyword evidence="2" id="KW-1185">Reference proteome</keyword>
<reference evidence="1" key="1">
    <citation type="journal article" date="2022" name="bioRxiv">
        <title>Sequencing and chromosome-scale assembly of the giantPleurodeles waltlgenome.</title>
        <authorList>
            <person name="Brown T."/>
            <person name="Elewa A."/>
            <person name="Iarovenko S."/>
            <person name="Subramanian E."/>
            <person name="Araus A.J."/>
            <person name="Petzold A."/>
            <person name="Susuki M."/>
            <person name="Suzuki K.-i.T."/>
            <person name="Hayashi T."/>
            <person name="Toyoda A."/>
            <person name="Oliveira C."/>
            <person name="Osipova E."/>
            <person name="Leigh N.D."/>
            <person name="Simon A."/>
            <person name="Yun M.H."/>
        </authorList>
    </citation>
    <scope>NUCLEOTIDE SEQUENCE</scope>
    <source>
        <strain evidence="1">20211129_DDA</strain>
        <tissue evidence="1">Liver</tissue>
    </source>
</reference>
<dbReference type="Gene3D" id="3.30.70.1820">
    <property type="entry name" value="L1 transposable element, RRM domain"/>
    <property type="match status" value="1"/>
</dbReference>
<gene>
    <name evidence="1" type="ORF">NDU88_005055</name>
</gene>
<evidence type="ECO:0000313" key="1">
    <source>
        <dbReference type="EMBL" id="KAJ1201242.1"/>
    </source>
</evidence>
<dbReference type="AlphaFoldDB" id="A0AAV7VM39"/>
<proteinExistence type="predicted"/>
<dbReference type="PANTHER" id="PTHR11505">
    <property type="entry name" value="L1 TRANSPOSABLE ELEMENT-RELATED"/>
    <property type="match status" value="1"/>
</dbReference>
<protein>
    <recommendedName>
        <fullName evidence="3">Transposase</fullName>
    </recommendedName>
</protein>
<evidence type="ECO:0008006" key="3">
    <source>
        <dbReference type="Google" id="ProtNLM"/>
    </source>
</evidence>
<name>A0AAV7VM39_PLEWA</name>
<evidence type="ECO:0000313" key="2">
    <source>
        <dbReference type="Proteomes" id="UP001066276"/>
    </source>
</evidence>
<dbReference type="EMBL" id="JANPWB010000003">
    <property type="protein sequence ID" value="KAJ1201242.1"/>
    <property type="molecule type" value="Genomic_DNA"/>
</dbReference>
<sequence length="150" mass="17026">MIAQLRKQVEQLQDRAEDTEGRARRNNICIFGMPEGTKGTQPTQFIETWLQLQVAPDVLSAIFTVDRAHQVPTRKPVTGAPPRLSLPKILNFRDMLIRAACEHAPLTVDGARMSISLDYSVAGQRLTVWRRRCSAGPCIGKYWLLFCFYH</sequence>
<dbReference type="Proteomes" id="UP001066276">
    <property type="component" value="Chromosome 2_1"/>
</dbReference>
<dbReference type="InterPro" id="IPR004244">
    <property type="entry name" value="Transposase_22"/>
</dbReference>
<organism evidence="1 2">
    <name type="scientific">Pleurodeles waltl</name>
    <name type="common">Iberian ribbed newt</name>
    <dbReference type="NCBI Taxonomy" id="8319"/>
    <lineage>
        <taxon>Eukaryota</taxon>
        <taxon>Metazoa</taxon>
        <taxon>Chordata</taxon>
        <taxon>Craniata</taxon>
        <taxon>Vertebrata</taxon>
        <taxon>Euteleostomi</taxon>
        <taxon>Amphibia</taxon>
        <taxon>Batrachia</taxon>
        <taxon>Caudata</taxon>
        <taxon>Salamandroidea</taxon>
        <taxon>Salamandridae</taxon>
        <taxon>Pleurodelinae</taxon>
        <taxon>Pleurodeles</taxon>
    </lineage>
</organism>